<dbReference type="PIRSF" id="PIRSF000077">
    <property type="entry name" value="Thioredoxin"/>
    <property type="match status" value="1"/>
</dbReference>
<keyword evidence="5" id="KW-0676">Redox-active center</keyword>
<sequence length="110" mass="12248">MGVEAIKSLDDFHSIINNGKPILIDFWATWCGPCRVISPIFEQFSGMEQFSGVEFYKVDVDKQTDISEEVGIKAMPTFVLYKDGKKLNEVVGAHPQKLEQVAKDAKGLLA</sequence>
<dbReference type="PROSITE" id="PS51352">
    <property type="entry name" value="THIOREDOXIN_2"/>
    <property type="match status" value="1"/>
</dbReference>
<dbReference type="AlphaFoldDB" id="A0A4S8L1L5"/>
<evidence type="ECO:0000256" key="1">
    <source>
        <dbReference type="ARBA" id="ARBA00020570"/>
    </source>
</evidence>
<dbReference type="InterPro" id="IPR017937">
    <property type="entry name" value="Thioredoxin_CS"/>
</dbReference>
<feature type="site" description="Deprotonates C-terminal active site Cys" evidence="4">
    <location>
        <position position="25"/>
    </location>
</feature>
<evidence type="ECO:0000256" key="3">
    <source>
        <dbReference type="PIRNR" id="PIRNR000077"/>
    </source>
</evidence>
<dbReference type="NCBIfam" id="TIGR01068">
    <property type="entry name" value="thioredoxin"/>
    <property type="match status" value="1"/>
</dbReference>
<feature type="active site" description="Nucleophile" evidence="4">
    <location>
        <position position="31"/>
    </location>
</feature>
<feature type="site" description="Contributes to redox potential value" evidence="4">
    <location>
        <position position="32"/>
    </location>
</feature>
<dbReference type="PROSITE" id="PS00194">
    <property type="entry name" value="THIOREDOXIN_1"/>
    <property type="match status" value="1"/>
</dbReference>
<dbReference type="Gene3D" id="3.40.30.10">
    <property type="entry name" value="Glutaredoxin"/>
    <property type="match status" value="1"/>
</dbReference>
<evidence type="ECO:0000256" key="4">
    <source>
        <dbReference type="PIRSR" id="PIRSR000077-1"/>
    </source>
</evidence>
<name>A0A4S8L1L5_DENBC</name>
<accession>A0A4S8L1L5</accession>
<organism evidence="7 8">
    <name type="scientific">Dendrothele bispora (strain CBS 962.96)</name>
    <dbReference type="NCBI Taxonomy" id="1314807"/>
    <lineage>
        <taxon>Eukaryota</taxon>
        <taxon>Fungi</taxon>
        <taxon>Dikarya</taxon>
        <taxon>Basidiomycota</taxon>
        <taxon>Agaricomycotina</taxon>
        <taxon>Agaricomycetes</taxon>
        <taxon>Agaricomycetidae</taxon>
        <taxon>Agaricales</taxon>
        <taxon>Agaricales incertae sedis</taxon>
        <taxon>Dendrothele</taxon>
    </lineage>
</organism>
<comment type="similarity">
    <text evidence="3">Belongs to the thioredoxin family.</text>
</comment>
<dbReference type="PANTHER" id="PTHR46115">
    <property type="entry name" value="THIOREDOXIN-LIKE PROTEIN 1"/>
    <property type="match status" value="1"/>
</dbReference>
<dbReference type="CDD" id="cd02947">
    <property type="entry name" value="TRX_family"/>
    <property type="match status" value="1"/>
</dbReference>
<dbReference type="SUPFAM" id="SSF52833">
    <property type="entry name" value="Thioredoxin-like"/>
    <property type="match status" value="1"/>
</dbReference>
<dbReference type="FunFam" id="3.40.30.10:FF:000245">
    <property type="entry name" value="Thioredoxin"/>
    <property type="match status" value="1"/>
</dbReference>
<dbReference type="PRINTS" id="PR00421">
    <property type="entry name" value="THIOREDOXIN"/>
</dbReference>
<feature type="active site" description="Nucleophile" evidence="4">
    <location>
        <position position="34"/>
    </location>
</feature>
<dbReference type="OrthoDB" id="2121326at2759"/>
<proteinExistence type="inferred from homology"/>
<dbReference type="EMBL" id="ML179740">
    <property type="protein sequence ID" value="THU82322.1"/>
    <property type="molecule type" value="Genomic_DNA"/>
</dbReference>
<evidence type="ECO:0000313" key="8">
    <source>
        <dbReference type="Proteomes" id="UP000297245"/>
    </source>
</evidence>
<feature type="site" description="Contributes to redox potential value" evidence="4">
    <location>
        <position position="33"/>
    </location>
</feature>
<evidence type="ECO:0000256" key="5">
    <source>
        <dbReference type="PIRSR" id="PIRSR000077-4"/>
    </source>
</evidence>
<dbReference type="Pfam" id="PF00085">
    <property type="entry name" value="Thioredoxin"/>
    <property type="match status" value="1"/>
</dbReference>
<dbReference type="Proteomes" id="UP000297245">
    <property type="component" value="Unassembled WGS sequence"/>
</dbReference>
<protein>
    <recommendedName>
        <fullName evidence="1 3">Thioredoxin</fullName>
    </recommendedName>
</protein>
<dbReference type="InterPro" id="IPR036249">
    <property type="entry name" value="Thioredoxin-like_sf"/>
</dbReference>
<keyword evidence="2 5" id="KW-1015">Disulfide bond</keyword>
<keyword evidence="8" id="KW-1185">Reference proteome</keyword>
<dbReference type="GO" id="GO:0015035">
    <property type="term" value="F:protein-disulfide reductase activity"/>
    <property type="evidence" value="ECO:0007669"/>
    <property type="project" value="InterPro"/>
</dbReference>
<evidence type="ECO:0000313" key="7">
    <source>
        <dbReference type="EMBL" id="THU82322.1"/>
    </source>
</evidence>
<evidence type="ECO:0000256" key="2">
    <source>
        <dbReference type="ARBA" id="ARBA00023157"/>
    </source>
</evidence>
<dbReference type="InterPro" id="IPR005746">
    <property type="entry name" value="Thioredoxin"/>
</dbReference>
<reference evidence="7 8" key="1">
    <citation type="journal article" date="2019" name="Nat. Ecol. Evol.">
        <title>Megaphylogeny resolves global patterns of mushroom evolution.</title>
        <authorList>
            <person name="Varga T."/>
            <person name="Krizsan K."/>
            <person name="Foldi C."/>
            <person name="Dima B."/>
            <person name="Sanchez-Garcia M."/>
            <person name="Sanchez-Ramirez S."/>
            <person name="Szollosi G.J."/>
            <person name="Szarkandi J.G."/>
            <person name="Papp V."/>
            <person name="Albert L."/>
            <person name="Andreopoulos W."/>
            <person name="Angelini C."/>
            <person name="Antonin V."/>
            <person name="Barry K.W."/>
            <person name="Bougher N.L."/>
            <person name="Buchanan P."/>
            <person name="Buyck B."/>
            <person name="Bense V."/>
            <person name="Catcheside P."/>
            <person name="Chovatia M."/>
            <person name="Cooper J."/>
            <person name="Damon W."/>
            <person name="Desjardin D."/>
            <person name="Finy P."/>
            <person name="Geml J."/>
            <person name="Haridas S."/>
            <person name="Hughes K."/>
            <person name="Justo A."/>
            <person name="Karasinski D."/>
            <person name="Kautmanova I."/>
            <person name="Kiss B."/>
            <person name="Kocsube S."/>
            <person name="Kotiranta H."/>
            <person name="LaButti K.M."/>
            <person name="Lechner B.E."/>
            <person name="Liimatainen K."/>
            <person name="Lipzen A."/>
            <person name="Lukacs Z."/>
            <person name="Mihaltcheva S."/>
            <person name="Morgado L.N."/>
            <person name="Niskanen T."/>
            <person name="Noordeloos M.E."/>
            <person name="Ohm R.A."/>
            <person name="Ortiz-Santana B."/>
            <person name="Ovrebo C."/>
            <person name="Racz N."/>
            <person name="Riley R."/>
            <person name="Savchenko A."/>
            <person name="Shiryaev A."/>
            <person name="Soop K."/>
            <person name="Spirin V."/>
            <person name="Szebenyi C."/>
            <person name="Tomsovsky M."/>
            <person name="Tulloss R.E."/>
            <person name="Uehling J."/>
            <person name="Grigoriev I.V."/>
            <person name="Vagvolgyi C."/>
            <person name="Papp T."/>
            <person name="Martin F.M."/>
            <person name="Miettinen O."/>
            <person name="Hibbett D.S."/>
            <person name="Nagy L.G."/>
        </authorList>
    </citation>
    <scope>NUCLEOTIDE SEQUENCE [LARGE SCALE GENOMIC DNA]</scope>
    <source>
        <strain evidence="7 8">CBS 962.96</strain>
    </source>
</reference>
<evidence type="ECO:0000259" key="6">
    <source>
        <dbReference type="PROSITE" id="PS51352"/>
    </source>
</evidence>
<gene>
    <name evidence="7" type="ORF">K435DRAFT_766624</name>
</gene>
<feature type="domain" description="Thioredoxin" evidence="6">
    <location>
        <begin position="1"/>
        <end position="110"/>
    </location>
</feature>
<dbReference type="InterPro" id="IPR013766">
    <property type="entry name" value="Thioredoxin_domain"/>
</dbReference>
<feature type="disulfide bond" description="Redox-active" evidence="5">
    <location>
        <begin position="31"/>
        <end position="34"/>
    </location>
</feature>